<evidence type="ECO:0000313" key="8">
    <source>
        <dbReference type="Proteomes" id="UP001060112"/>
    </source>
</evidence>
<name>A0ABY5I381_9FIRM</name>
<evidence type="ECO:0000256" key="1">
    <source>
        <dbReference type="ARBA" id="ARBA00004141"/>
    </source>
</evidence>
<dbReference type="EMBL" id="CP101620">
    <property type="protein sequence ID" value="UTY39822.1"/>
    <property type="molecule type" value="Genomic_DNA"/>
</dbReference>
<dbReference type="RefSeq" id="WP_290141240.1">
    <property type="nucleotide sequence ID" value="NZ_CP101620.1"/>
</dbReference>
<keyword evidence="2 6" id="KW-0812">Transmembrane</keyword>
<evidence type="ECO:0000256" key="2">
    <source>
        <dbReference type="ARBA" id="ARBA00022692"/>
    </source>
</evidence>
<dbReference type="InterPro" id="IPR001182">
    <property type="entry name" value="FtsW/RodA"/>
</dbReference>
<evidence type="ECO:0000256" key="3">
    <source>
        <dbReference type="ARBA" id="ARBA00022960"/>
    </source>
</evidence>
<keyword evidence="5 6" id="KW-0472">Membrane</keyword>
<evidence type="ECO:0000256" key="6">
    <source>
        <dbReference type="SAM" id="Phobius"/>
    </source>
</evidence>
<dbReference type="InterPro" id="IPR018365">
    <property type="entry name" value="Cell_cycle_FtsW-rel_CS"/>
</dbReference>
<gene>
    <name evidence="7" type="ORF">NMU03_03155</name>
</gene>
<dbReference type="PROSITE" id="PS00428">
    <property type="entry name" value="FTSW_RODA_SPOVE"/>
    <property type="match status" value="1"/>
</dbReference>
<protein>
    <submittedName>
        <fullName evidence="7">FtsW/RodA/SpoVE family cell cycle protein</fullName>
    </submittedName>
</protein>
<sequence>MKIAIVIALARITKEHNDYYLIHTTETEIKYIWKCMKVVIPPALLVLLQNDTGVVLIILVGAAFVIFSSGLRNQWFIFGFSLVGVILAIGIYLFVYQPDIFEKLLSSHQVDRFYGWLDPEGTYNKEGFQLFNSLLSYGSAGLFGHGFQSVIKVFPEAQTDFIFAVILTNYGFIGGLITIVAIIALDIIILKIGLDSTNQQDKFMTIGIIGMLLFQQIWNMGMILGLLPITGITLPFISYGGSSLLSYMIAIALFIDINSQNNIMKNRSIIS</sequence>
<dbReference type="Pfam" id="PF01098">
    <property type="entry name" value="FTSW_RODA_SPOVE"/>
    <property type="match status" value="1"/>
</dbReference>
<feature type="transmembrane region" description="Helical" evidence="6">
    <location>
        <begin position="52"/>
        <end position="68"/>
    </location>
</feature>
<keyword evidence="4 6" id="KW-1133">Transmembrane helix</keyword>
<feature type="transmembrane region" description="Helical" evidence="6">
    <location>
        <begin position="236"/>
        <end position="257"/>
    </location>
</feature>
<reference evidence="7" key="1">
    <citation type="submission" date="2022-07" db="EMBL/GenBank/DDBJ databases">
        <title>Faecal culturing of patients with breast cancer.</title>
        <authorList>
            <person name="Teng N.M.Y."/>
            <person name="Kiu R."/>
            <person name="Evans R."/>
            <person name="Baker D.J."/>
            <person name="Zenner C."/>
            <person name="Robinson S.D."/>
            <person name="Hall L.J."/>
        </authorList>
    </citation>
    <scope>NUCLEOTIDE SEQUENCE</scope>
    <source>
        <strain evidence="7">LH1062</strain>
    </source>
</reference>
<feature type="transmembrane region" description="Helical" evidence="6">
    <location>
        <begin position="161"/>
        <end position="194"/>
    </location>
</feature>
<dbReference type="PANTHER" id="PTHR30474">
    <property type="entry name" value="CELL CYCLE PROTEIN"/>
    <property type="match status" value="1"/>
</dbReference>
<dbReference type="Proteomes" id="UP001060112">
    <property type="component" value="Chromosome"/>
</dbReference>
<evidence type="ECO:0000313" key="7">
    <source>
        <dbReference type="EMBL" id="UTY39822.1"/>
    </source>
</evidence>
<comment type="subcellular location">
    <subcellularLocation>
        <location evidence="1">Membrane</location>
        <topology evidence="1">Multi-pass membrane protein</topology>
    </subcellularLocation>
</comment>
<dbReference type="PANTHER" id="PTHR30474:SF1">
    <property type="entry name" value="PEPTIDOGLYCAN GLYCOSYLTRANSFERASE MRDB"/>
    <property type="match status" value="1"/>
</dbReference>
<keyword evidence="3" id="KW-0133">Cell shape</keyword>
<keyword evidence="8" id="KW-1185">Reference proteome</keyword>
<evidence type="ECO:0000256" key="5">
    <source>
        <dbReference type="ARBA" id="ARBA00023136"/>
    </source>
</evidence>
<accession>A0ABY5I381</accession>
<proteinExistence type="predicted"/>
<feature type="transmembrane region" description="Helical" evidence="6">
    <location>
        <begin position="75"/>
        <end position="95"/>
    </location>
</feature>
<evidence type="ECO:0000256" key="4">
    <source>
        <dbReference type="ARBA" id="ARBA00022989"/>
    </source>
</evidence>
<feature type="transmembrane region" description="Helical" evidence="6">
    <location>
        <begin position="206"/>
        <end position="230"/>
    </location>
</feature>
<organism evidence="7 8">
    <name type="scientific">Allocoprobacillus halotolerans</name>
    <dbReference type="NCBI Taxonomy" id="2944914"/>
    <lineage>
        <taxon>Bacteria</taxon>
        <taxon>Bacillati</taxon>
        <taxon>Bacillota</taxon>
        <taxon>Erysipelotrichia</taxon>
        <taxon>Erysipelotrichales</taxon>
        <taxon>Erysipelotrichaceae</taxon>
        <taxon>Allocoprobacillus</taxon>
    </lineage>
</organism>